<dbReference type="Proteomes" id="UP000000305">
    <property type="component" value="Unassembled WGS sequence"/>
</dbReference>
<evidence type="ECO:0000313" key="1">
    <source>
        <dbReference type="EMBL" id="EFX79266.1"/>
    </source>
</evidence>
<keyword evidence="2" id="KW-1185">Reference proteome</keyword>
<accession>E9GMM5</accession>
<dbReference type="EMBL" id="GL732553">
    <property type="protein sequence ID" value="EFX79266.1"/>
    <property type="molecule type" value="Genomic_DNA"/>
</dbReference>
<dbReference type="InParanoid" id="E9GMM5"/>
<organism evidence="1 2">
    <name type="scientific">Daphnia pulex</name>
    <name type="common">Water flea</name>
    <dbReference type="NCBI Taxonomy" id="6669"/>
    <lineage>
        <taxon>Eukaryota</taxon>
        <taxon>Metazoa</taxon>
        <taxon>Ecdysozoa</taxon>
        <taxon>Arthropoda</taxon>
        <taxon>Crustacea</taxon>
        <taxon>Branchiopoda</taxon>
        <taxon>Diplostraca</taxon>
        <taxon>Cladocera</taxon>
        <taxon>Anomopoda</taxon>
        <taxon>Daphniidae</taxon>
        <taxon>Daphnia</taxon>
    </lineage>
</organism>
<proteinExistence type="predicted"/>
<reference evidence="1 2" key="1">
    <citation type="journal article" date="2011" name="Science">
        <title>The ecoresponsive genome of Daphnia pulex.</title>
        <authorList>
            <person name="Colbourne J.K."/>
            <person name="Pfrender M.E."/>
            <person name="Gilbert D."/>
            <person name="Thomas W.K."/>
            <person name="Tucker A."/>
            <person name="Oakley T.H."/>
            <person name="Tokishita S."/>
            <person name="Aerts A."/>
            <person name="Arnold G.J."/>
            <person name="Basu M.K."/>
            <person name="Bauer D.J."/>
            <person name="Caceres C.E."/>
            <person name="Carmel L."/>
            <person name="Casola C."/>
            <person name="Choi J.H."/>
            <person name="Detter J.C."/>
            <person name="Dong Q."/>
            <person name="Dusheyko S."/>
            <person name="Eads B.D."/>
            <person name="Frohlich T."/>
            <person name="Geiler-Samerotte K.A."/>
            <person name="Gerlach D."/>
            <person name="Hatcher P."/>
            <person name="Jogdeo S."/>
            <person name="Krijgsveld J."/>
            <person name="Kriventseva E.V."/>
            <person name="Kultz D."/>
            <person name="Laforsch C."/>
            <person name="Lindquist E."/>
            <person name="Lopez J."/>
            <person name="Manak J.R."/>
            <person name="Muller J."/>
            <person name="Pangilinan J."/>
            <person name="Patwardhan R.P."/>
            <person name="Pitluck S."/>
            <person name="Pritham E.J."/>
            <person name="Rechtsteiner A."/>
            <person name="Rho M."/>
            <person name="Rogozin I.B."/>
            <person name="Sakarya O."/>
            <person name="Salamov A."/>
            <person name="Schaack S."/>
            <person name="Shapiro H."/>
            <person name="Shiga Y."/>
            <person name="Skalitzky C."/>
            <person name="Smith Z."/>
            <person name="Souvorov A."/>
            <person name="Sung W."/>
            <person name="Tang Z."/>
            <person name="Tsuchiya D."/>
            <person name="Tu H."/>
            <person name="Vos H."/>
            <person name="Wang M."/>
            <person name="Wolf Y.I."/>
            <person name="Yamagata H."/>
            <person name="Yamada T."/>
            <person name="Ye Y."/>
            <person name="Shaw J.R."/>
            <person name="Andrews J."/>
            <person name="Crease T.J."/>
            <person name="Tang H."/>
            <person name="Lucas S.M."/>
            <person name="Robertson H.M."/>
            <person name="Bork P."/>
            <person name="Koonin E.V."/>
            <person name="Zdobnov E.M."/>
            <person name="Grigoriev I.V."/>
            <person name="Lynch M."/>
            <person name="Boore J.L."/>
        </authorList>
    </citation>
    <scope>NUCLEOTIDE SEQUENCE [LARGE SCALE GENOMIC DNA]</scope>
</reference>
<sequence>MWSGAPPRKTIGAVGDGDDGGGGVALDVVAAAAAADANAVADERLEGFARQTRHLHSASGRLVRDCSRPGSSHRDRSYCCALSLIPGCSCCADELNSTAVAVETAVAAD</sequence>
<evidence type="ECO:0000313" key="2">
    <source>
        <dbReference type="Proteomes" id="UP000000305"/>
    </source>
</evidence>
<dbReference type="KEGG" id="dpx:DAPPUDRAFT_104561"/>
<gene>
    <name evidence="1" type="ORF">DAPPUDRAFT_104561</name>
</gene>
<name>E9GMM5_DAPPU</name>
<dbReference type="HOGENOM" id="CLU_2186567_0_0_1"/>
<dbReference type="AlphaFoldDB" id="E9GMM5"/>
<protein>
    <submittedName>
        <fullName evidence="1">Uncharacterized protein</fullName>
    </submittedName>
</protein>